<gene>
    <name evidence="2" type="ORF">A6R68_11840</name>
</gene>
<feature type="non-terminal residue" evidence="2">
    <location>
        <position position="95"/>
    </location>
</feature>
<organism evidence="2 3">
    <name type="scientific">Neotoma lepida</name>
    <name type="common">Desert woodrat</name>
    <dbReference type="NCBI Taxonomy" id="56216"/>
    <lineage>
        <taxon>Eukaryota</taxon>
        <taxon>Metazoa</taxon>
        <taxon>Chordata</taxon>
        <taxon>Craniata</taxon>
        <taxon>Vertebrata</taxon>
        <taxon>Euteleostomi</taxon>
        <taxon>Mammalia</taxon>
        <taxon>Eutheria</taxon>
        <taxon>Euarchontoglires</taxon>
        <taxon>Glires</taxon>
        <taxon>Rodentia</taxon>
        <taxon>Myomorpha</taxon>
        <taxon>Muroidea</taxon>
        <taxon>Cricetidae</taxon>
        <taxon>Neotominae</taxon>
        <taxon>Neotoma</taxon>
    </lineage>
</organism>
<dbReference type="InterPro" id="IPR035979">
    <property type="entry name" value="RBD_domain_sf"/>
</dbReference>
<dbReference type="GO" id="GO:0000398">
    <property type="term" value="P:mRNA splicing, via spliceosome"/>
    <property type="evidence" value="ECO:0007669"/>
    <property type="project" value="TreeGrafter"/>
</dbReference>
<dbReference type="GO" id="GO:0051028">
    <property type="term" value="P:mRNA transport"/>
    <property type="evidence" value="ECO:0007669"/>
    <property type="project" value="TreeGrafter"/>
</dbReference>
<comment type="caution">
    <text evidence="2">The sequence shown here is derived from an EMBL/GenBank/DDBJ whole genome shotgun (WGS) entry which is preliminary data.</text>
</comment>
<dbReference type="EMBL" id="LZPO01117895">
    <property type="protein sequence ID" value="OBS57033.1"/>
    <property type="molecule type" value="Genomic_DNA"/>
</dbReference>
<evidence type="ECO:0000313" key="3">
    <source>
        <dbReference type="Proteomes" id="UP000092124"/>
    </source>
</evidence>
<protein>
    <submittedName>
        <fullName evidence="2">Uncharacterized protein</fullName>
    </submittedName>
</protein>
<dbReference type="SUPFAM" id="SSF54928">
    <property type="entry name" value="RNA-binding domain, RBD"/>
    <property type="match status" value="1"/>
</dbReference>
<dbReference type="Proteomes" id="UP000092124">
    <property type="component" value="Unassembled WGS sequence"/>
</dbReference>
<proteinExistence type="predicted"/>
<keyword evidence="3" id="KW-1185">Reference proteome</keyword>
<dbReference type="GO" id="GO:0003730">
    <property type="term" value="F:mRNA 3'-UTR binding"/>
    <property type="evidence" value="ECO:0007669"/>
    <property type="project" value="TreeGrafter"/>
</dbReference>
<name>A0A1A6FSV2_NEOLE</name>
<dbReference type="STRING" id="56216.A0A1A6FSV2"/>
<dbReference type="PANTHER" id="PTHR48026:SF13">
    <property type="entry name" value="HETEROGENEOUS NUCLEAR RIBONUCLEOPROTEINS A2_B1"/>
    <property type="match status" value="1"/>
</dbReference>
<dbReference type="OrthoDB" id="1875751at2759"/>
<dbReference type="GO" id="GO:0043047">
    <property type="term" value="F:single-stranded telomeric DNA binding"/>
    <property type="evidence" value="ECO:0007669"/>
    <property type="project" value="TreeGrafter"/>
</dbReference>
<dbReference type="GO" id="GO:0071013">
    <property type="term" value="C:catalytic step 2 spliceosome"/>
    <property type="evidence" value="ECO:0007669"/>
    <property type="project" value="TreeGrafter"/>
</dbReference>
<accession>A0A1A6FSV2</accession>
<dbReference type="AlphaFoldDB" id="A0A1A6FSV2"/>
<sequence length="95" mass="10547">MATVDAAMAARPHSIGGRVVEPKHAVPREESGKPGARVTVNKLFVGGNKEDSGTKRDFDFITFDDHDLVDYKNITSSMVIMKKLEGHCLDKYRLE</sequence>
<reference evidence="2 3" key="1">
    <citation type="submission" date="2016-06" db="EMBL/GenBank/DDBJ databases">
        <title>The Draft Genome Sequence and Annotation of the Desert Woodrat Neotoma lepida.</title>
        <authorList>
            <person name="Campbell M."/>
            <person name="Oakeson K.F."/>
            <person name="Yandell M."/>
            <person name="Halpert J.R."/>
            <person name="Dearing D."/>
        </authorList>
    </citation>
    <scope>NUCLEOTIDE SEQUENCE [LARGE SCALE GENOMIC DNA]</scope>
    <source>
        <strain evidence="2">417</strain>
        <tissue evidence="2">Liver</tissue>
    </source>
</reference>
<keyword evidence="1" id="KW-0694">RNA-binding</keyword>
<dbReference type="PANTHER" id="PTHR48026">
    <property type="entry name" value="HOMOLOGOUS TO DROSOPHILA SQD (SQUID) PROTEIN"/>
    <property type="match status" value="1"/>
</dbReference>
<evidence type="ECO:0000256" key="1">
    <source>
        <dbReference type="ARBA" id="ARBA00022884"/>
    </source>
</evidence>
<evidence type="ECO:0000313" key="2">
    <source>
        <dbReference type="EMBL" id="OBS57033.1"/>
    </source>
</evidence>